<name>A0ABT2E0V8_9ENTR</name>
<feature type="transmembrane region" description="Helical" evidence="1">
    <location>
        <begin position="82"/>
        <end position="102"/>
    </location>
</feature>
<feature type="transmembrane region" description="Helical" evidence="1">
    <location>
        <begin position="206"/>
        <end position="228"/>
    </location>
</feature>
<gene>
    <name evidence="2" type="ORF">MUU47_10250</name>
</gene>
<feature type="transmembrane region" description="Helical" evidence="1">
    <location>
        <begin position="183"/>
        <end position="199"/>
    </location>
</feature>
<feature type="transmembrane region" description="Helical" evidence="1">
    <location>
        <begin position="323"/>
        <end position="340"/>
    </location>
</feature>
<keyword evidence="1" id="KW-0812">Transmembrane</keyword>
<reference evidence="2 3" key="1">
    <citation type="submission" date="2022-04" db="EMBL/GenBank/DDBJ databases">
        <title>Proposal of a three novel species of Scandinavium, Scandinavium hiltneri, Scandinavium manionii, Scandinavium tedordense.</title>
        <authorList>
            <person name="Maddock D.W."/>
            <person name="Brady C.L."/>
            <person name="Denman S."/>
            <person name="Arnold D."/>
        </authorList>
    </citation>
    <scope>NUCLEOTIDE SEQUENCE [LARGE SCALE GENOMIC DNA]</scope>
    <source>
        <strain evidence="2 3">H11S7</strain>
    </source>
</reference>
<keyword evidence="1" id="KW-0472">Membrane</keyword>
<protein>
    <submittedName>
        <fullName evidence="2">Glycosyltransferase family 39 protein</fullName>
    </submittedName>
</protein>
<feature type="transmembrane region" description="Helical" evidence="1">
    <location>
        <begin position="275"/>
        <end position="293"/>
    </location>
</feature>
<dbReference type="Proteomes" id="UP001205357">
    <property type="component" value="Unassembled WGS sequence"/>
</dbReference>
<evidence type="ECO:0000313" key="2">
    <source>
        <dbReference type="EMBL" id="MCS2161491.1"/>
    </source>
</evidence>
<dbReference type="EMBL" id="JALIGE010000072">
    <property type="protein sequence ID" value="MCS2161491.1"/>
    <property type="molecule type" value="Genomic_DNA"/>
</dbReference>
<accession>A0ABT2E0V8</accession>
<feature type="transmembrane region" description="Helical" evidence="1">
    <location>
        <begin position="159"/>
        <end position="177"/>
    </location>
</feature>
<evidence type="ECO:0000313" key="3">
    <source>
        <dbReference type="Proteomes" id="UP001205357"/>
    </source>
</evidence>
<feature type="transmembrane region" description="Helical" evidence="1">
    <location>
        <begin position="133"/>
        <end position="152"/>
    </location>
</feature>
<keyword evidence="1" id="KW-1133">Transmembrane helix</keyword>
<feature type="transmembrane region" description="Helical" evidence="1">
    <location>
        <begin position="345"/>
        <end position="362"/>
    </location>
</feature>
<evidence type="ECO:0000256" key="1">
    <source>
        <dbReference type="SAM" id="Phobius"/>
    </source>
</evidence>
<proteinExistence type="predicted"/>
<feature type="transmembrane region" description="Helical" evidence="1">
    <location>
        <begin position="109"/>
        <end position="127"/>
    </location>
</feature>
<dbReference type="RefSeq" id="WP_258988094.1">
    <property type="nucleotide sequence ID" value="NZ_JALIGE010000072.1"/>
</dbReference>
<feature type="transmembrane region" description="Helical" evidence="1">
    <location>
        <begin position="300"/>
        <end position="317"/>
    </location>
</feature>
<sequence>MTLANKITLVIVFGIIANIGLFMNPGYFSHDEIGWGLKAIAAHNLSDIKYYNIFEYNDFHYRPLNFNLWLISSYYFFDSPQLFHFALLFCGIINAVFIYFIIKKVANEHIAFISALISTTMPSVVFVNGWIGTIADVFWCMSCCISLFIFLLSRTIVNINKFIFLILSLVFFVFALMFKETAVVYPAIVFLFMGYEYFFDRENSNAAIRWTLLFFSLCSLIVVVYLSLRLEYLFPKHGGYGTSLSNIPLRVAEYFIFPFLLDNIEIHGLFEQYTVSQLLIASAIHLLLIVFVCRRSVLSYVFYFAFYYVGSIPILILDMSLPHYIYTSGFTIAISLAILYHRSAFYRLASVIFFMLLFIHSINLQKNYVVTGNYQNNFVNTLYSVISSNKNKNCQYLIEPAAGSMSWIALRAISFRRSIDDLVLPQDIVFNKAELKNDSVCRLSLDTIGRVKLTGINYVND</sequence>
<feature type="transmembrane region" description="Helical" evidence="1">
    <location>
        <begin position="7"/>
        <end position="28"/>
    </location>
</feature>
<comment type="caution">
    <text evidence="2">The sequence shown here is derived from an EMBL/GenBank/DDBJ whole genome shotgun (WGS) entry which is preliminary data.</text>
</comment>
<organism evidence="2 3">
    <name type="scientific">Scandinavium hiltneri</name>
    <dbReference type="NCBI Taxonomy" id="2926519"/>
    <lineage>
        <taxon>Bacteria</taxon>
        <taxon>Pseudomonadati</taxon>
        <taxon>Pseudomonadota</taxon>
        <taxon>Gammaproteobacteria</taxon>
        <taxon>Enterobacterales</taxon>
        <taxon>Enterobacteriaceae</taxon>
        <taxon>Scandinavium</taxon>
    </lineage>
</organism>
<keyword evidence="3" id="KW-1185">Reference proteome</keyword>